<keyword evidence="4" id="KW-0460">Magnesium</keyword>
<dbReference type="InterPro" id="IPR029065">
    <property type="entry name" value="Enolase_C-like"/>
</dbReference>
<sequence length="371" mass="40623">MTIKICEINIYEVELPLIKPYRISGGRLFVDKMDSIIVAITTSDGIVGWGESCPFGQSYLPAFAGGIKAGMAQLAPILIGANPLELENINHLMDLTLKGHLYVKSAIDVACWDILGKYANLPLYTLLGGRFSEHADLIGAFANGTPEEMVADLKQRRDQGYHIFSPKIGGEVSLDIARIQAIMAELQPQEKITIDANRAWLPDHAIQIMNSINDKTVYFEQPCETLEECLTVRRLTQHPIILDECIHTFQDLLWAQREGVAQAINIKIGRVGGLTKARQMRDFCLATGLRMNIEETGGSVIGGTGAIHLAVATPLRYRLATSDSTRLHTVIPAKGGYTYKKGTGIPPETPGLGIEPIMEILGEPIAVYTKS</sequence>
<dbReference type="SUPFAM" id="SSF54826">
    <property type="entry name" value="Enolase N-terminal domain-like"/>
    <property type="match status" value="1"/>
</dbReference>
<gene>
    <name evidence="6" type="ORF">D5R40_06210</name>
</gene>
<dbReference type="InterPro" id="IPR013341">
    <property type="entry name" value="Mandelate_racemase_N_dom"/>
</dbReference>
<dbReference type="Pfam" id="PF02746">
    <property type="entry name" value="MR_MLE_N"/>
    <property type="match status" value="1"/>
</dbReference>
<evidence type="ECO:0000313" key="6">
    <source>
        <dbReference type="EMBL" id="RQH50293.1"/>
    </source>
</evidence>
<reference evidence="6 7" key="1">
    <citation type="journal article" date="2018" name="ACS Chem. Biol.">
        <title>Ketoreductase domain dysfunction expands chemodiversity: malyngamide biosynthesis in the cyanobacterium Okeania hirsuta.</title>
        <authorList>
            <person name="Moss N.A."/>
            <person name="Leao T."/>
            <person name="Rankin M."/>
            <person name="McCullough T.M."/>
            <person name="Qu P."/>
            <person name="Korobeynikov A."/>
            <person name="Smith J.L."/>
            <person name="Gerwick L."/>
            <person name="Gerwick W.H."/>
        </authorList>
    </citation>
    <scope>NUCLEOTIDE SEQUENCE [LARGE SCALE GENOMIC DNA]</scope>
    <source>
        <strain evidence="6 7">PAB10Feb10-1</strain>
    </source>
</reference>
<dbReference type="InterPro" id="IPR029017">
    <property type="entry name" value="Enolase-like_N"/>
</dbReference>
<dbReference type="SFLD" id="SFLDG00180">
    <property type="entry name" value="muconate_cycloisomerase"/>
    <property type="match status" value="1"/>
</dbReference>
<dbReference type="InterPro" id="IPR013342">
    <property type="entry name" value="Mandelate_racemase_C"/>
</dbReference>
<evidence type="ECO:0000256" key="1">
    <source>
        <dbReference type="ARBA" id="ARBA00001946"/>
    </source>
</evidence>
<evidence type="ECO:0000259" key="5">
    <source>
        <dbReference type="SMART" id="SM00922"/>
    </source>
</evidence>
<dbReference type="PANTHER" id="PTHR48080">
    <property type="entry name" value="D-GALACTONATE DEHYDRATASE-RELATED"/>
    <property type="match status" value="1"/>
</dbReference>
<dbReference type="AlphaFoldDB" id="A0A3N6QQX9"/>
<comment type="similarity">
    <text evidence="2">Belongs to the mandelate racemase/muconate lactonizing enzyme family.</text>
</comment>
<organism evidence="6 7">
    <name type="scientific">Okeania hirsuta</name>
    <dbReference type="NCBI Taxonomy" id="1458930"/>
    <lineage>
        <taxon>Bacteria</taxon>
        <taxon>Bacillati</taxon>
        <taxon>Cyanobacteriota</taxon>
        <taxon>Cyanophyceae</taxon>
        <taxon>Oscillatoriophycideae</taxon>
        <taxon>Oscillatoriales</taxon>
        <taxon>Microcoleaceae</taxon>
        <taxon>Okeania</taxon>
    </lineage>
</organism>
<dbReference type="Proteomes" id="UP000269154">
    <property type="component" value="Unassembled WGS sequence"/>
</dbReference>
<keyword evidence="3" id="KW-0479">Metal-binding</keyword>
<dbReference type="PANTHER" id="PTHR48080:SF3">
    <property type="entry name" value="ENOLASE SUPERFAMILY MEMBER DDB_G0284701"/>
    <property type="match status" value="1"/>
</dbReference>
<feature type="domain" description="Mandelate racemase/muconate lactonizing enzyme C-terminal" evidence="5">
    <location>
        <begin position="146"/>
        <end position="239"/>
    </location>
</feature>
<evidence type="ECO:0000256" key="3">
    <source>
        <dbReference type="ARBA" id="ARBA00022723"/>
    </source>
</evidence>
<dbReference type="SUPFAM" id="SSF51604">
    <property type="entry name" value="Enolase C-terminal domain-like"/>
    <property type="match status" value="1"/>
</dbReference>
<dbReference type="SFLD" id="SFLDS00001">
    <property type="entry name" value="Enolase"/>
    <property type="match status" value="1"/>
</dbReference>
<evidence type="ECO:0000256" key="2">
    <source>
        <dbReference type="ARBA" id="ARBA00008031"/>
    </source>
</evidence>
<comment type="caution">
    <text evidence="6">The sequence shown here is derived from an EMBL/GenBank/DDBJ whole genome shotgun (WGS) entry which is preliminary data.</text>
</comment>
<proteinExistence type="inferred from homology"/>
<dbReference type="RefSeq" id="WP_124154367.1">
    <property type="nucleotide sequence ID" value="NZ_CAWOLW010000135.1"/>
</dbReference>
<accession>A0A3N6QQX9</accession>
<keyword evidence="7" id="KW-1185">Reference proteome</keyword>
<protein>
    <submittedName>
        <fullName evidence="6">Mandelate racemase</fullName>
    </submittedName>
</protein>
<dbReference type="InterPro" id="IPR036849">
    <property type="entry name" value="Enolase-like_C_sf"/>
</dbReference>
<dbReference type="SMART" id="SM00922">
    <property type="entry name" value="MR_MLE"/>
    <property type="match status" value="1"/>
</dbReference>
<dbReference type="GO" id="GO:0006518">
    <property type="term" value="P:peptide metabolic process"/>
    <property type="evidence" value="ECO:0007669"/>
    <property type="project" value="UniProtKB-ARBA"/>
</dbReference>
<dbReference type="InterPro" id="IPR034593">
    <property type="entry name" value="DgoD-like"/>
</dbReference>
<dbReference type="EMBL" id="RCBY01000022">
    <property type="protein sequence ID" value="RQH50293.1"/>
    <property type="molecule type" value="Genomic_DNA"/>
</dbReference>
<dbReference type="Gene3D" id="3.30.390.10">
    <property type="entry name" value="Enolase-like, N-terminal domain"/>
    <property type="match status" value="1"/>
</dbReference>
<dbReference type="GO" id="GO:0016854">
    <property type="term" value="F:racemase and epimerase activity"/>
    <property type="evidence" value="ECO:0007669"/>
    <property type="project" value="UniProtKB-ARBA"/>
</dbReference>
<dbReference type="OrthoDB" id="9774531at2"/>
<name>A0A3N6QQX9_9CYAN</name>
<dbReference type="FunFam" id="3.30.390.10:FF:000009">
    <property type="entry name" value="Hydrophobic dipeptide epimerase"/>
    <property type="match status" value="1"/>
</dbReference>
<evidence type="ECO:0000313" key="7">
    <source>
        <dbReference type="Proteomes" id="UP000269154"/>
    </source>
</evidence>
<dbReference type="Gene3D" id="3.20.20.120">
    <property type="entry name" value="Enolase-like C-terminal domain"/>
    <property type="match status" value="1"/>
</dbReference>
<dbReference type="Pfam" id="PF13378">
    <property type="entry name" value="MR_MLE_C"/>
    <property type="match status" value="1"/>
</dbReference>
<evidence type="ECO:0000256" key="4">
    <source>
        <dbReference type="ARBA" id="ARBA00022842"/>
    </source>
</evidence>
<dbReference type="GO" id="GO:0000287">
    <property type="term" value="F:magnesium ion binding"/>
    <property type="evidence" value="ECO:0007669"/>
    <property type="project" value="UniProtKB-ARBA"/>
</dbReference>
<comment type="cofactor">
    <cofactor evidence="1">
        <name>Mg(2+)</name>
        <dbReference type="ChEBI" id="CHEBI:18420"/>
    </cofactor>
</comment>